<feature type="compositionally biased region" description="Polar residues" evidence="1">
    <location>
        <begin position="57"/>
        <end position="70"/>
    </location>
</feature>
<comment type="caution">
    <text evidence="2">The sequence shown here is derived from an EMBL/GenBank/DDBJ whole genome shotgun (WGS) entry which is preliminary data.</text>
</comment>
<evidence type="ECO:0000256" key="1">
    <source>
        <dbReference type="SAM" id="MobiDB-lite"/>
    </source>
</evidence>
<organism evidence="2 3">
    <name type="scientific">Liparis tanakae</name>
    <name type="common">Tanaka's snailfish</name>
    <dbReference type="NCBI Taxonomy" id="230148"/>
    <lineage>
        <taxon>Eukaryota</taxon>
        <taxon>Metazoa</taxon>
        <taxon>Chordata</taxon>
        <taxon>Craniata</taxon>
        <taxon>Vertebrata</taxon>
        <taxon>Euteleostomi</taxon>
        <taxon>Actinopterygii</taxon>
        <taxon>Neopterygii</taxon>
        <taxon>Teleostei</taxon>
        <taxon>Neoteleostei</taxon>
        <taxon>Acanthomorphata</taxon>
        <taxon>Eupercaria</taxon>
        <taxon>Perciformes</taxon>
        <taxon>Cottioidei</taxon>
        <taxon>Cottales</taxon>
        <taxon>Liparidae</taxon>
        <taxon>Liparis</taxon>
    </lineage>
</organism>
<dbReference type="EMBL" id="SRLO01000895">
    <property type="protein sequence ID" value="TNN44590.1"/>
    <property type="molecule type" value="Genomic_DNA"/>
</dbReference>
<dbReference type="Proteomes" id="UP000314294">
    <property type="component" value="Unassembled WGS sequence"/>
</dbReference>
<accession>A0A4Z2FUM3</accession>
<feature type="region of interest" description="Disordered" evidence="1">
    <location>
        <begin position="51"/>
        <end position="97"/>
    </location>
</feature>
<protein>
    <submittedName>
        <fullName evidence="2">Uncharacterized protein</fullName>
    </submittedName>
</protein>
<evidence type="ECO:0000313" key="3">
    <source>
        <dbReference type="Proteomes" id="UP000314294"/>
    </source>
</evidence>
<keyword evidence="3" id="KW-1185">Reference proteome</keyword>
<dbReference type="OrthoDB" id="10531943at2759"/>
<sequence>MSIICQELIFSSSHRVRSARRTEPSRAVNVSTEKYKRDQEKLQEEWLKDQEEVARSADQQEVTTHFNRSSEPGAAGGREQEQEQELCADGVNDSGRC</sequence>
<feature type="region of interest" description="Disordered" evidence="1">
    <location>
        <begin position="15"/>
        <end position="35"/>
    </location>
</feature>
<dbReference type="AlphaFoldDB" id="A0A4Z2FUM3"/>
<evidence type="ECO:0000313" key="2">
    <source>
        <dbReference type="EMBL" id="TNN44590.1"/>
    </source>
</evidence>
<name>A0A4Z2FUM3_9TELE</name>
<reference evidence="2 3" key="1">
    <citation type="submission" date="2019-03" db="EMBL/GenBank/DDBJ databases">
        <title>First draft genome of Liparis tanakae, snailfish: a comprehensive survey of snailfish specific genes.</title>
        <authorList>
            <person name="Kim W."/>
            <person name="Song I."/>
            <person name="Jeong J.-H."/>
            <person name="Kim D."/>
            <person name="Kim S."/>
            <person name="Ryu S."/>
            <person name="Song J.Y."/>
            <person name="Lee S.K."/>
        </authorList>
    </citation>
    <scope>NUCLEOTIDE SEQUENCE [LARGE SCALE GENOMIC DNA]</scope>
    <source>
        <tissue evidence="2">Muscle</tissue>
    </source>
</reference>
<proteinExistence type="predicted"/>
<gene>
    <name evidence="2" type="ORF">EYF80_045222</name>
</gene>